<dbReference type="Proteomes" id="UP000077726">
    <property type="component" value="Unassembled WGS sequence"/>
</dbReference>
<accession>A0A1B6W0T5</accession>
<dbReference type="STRING" id="1795832.A7Q00_02920"/>
<keyword evidence="3" id="KW-1185">Reference proteome</keyword>
<dbReference type="EMBL" id="LXSQ01000007">
    <property type="protein sequence ID" value="OAM44190.1"/>
    <property type="molecule type" value="Genomic_DNA"/>
</dbReference>
<reference evidence="3" key="1">
    <citation type="submission" date="2016-05" db="EMBL/GenBank/DDBJ databases">
        <title>Draft genome of Corynebacterium afermentans subsp. afermentans LCDC 88199T.</title>
        <authorList>
            <person name="Bernier A.-M."/>
            <person name="Bernard K."/>
        </authorList>
    </citation>
    <scope>NUCLEOTIDE SEQUENCE [LARGE SCALE GENOMIC DNA]</scope>
    <source>
        <strain evidence="3">NML130454</strain>
    </source>
</reference>
<comment type="caution">
    <text evidence="2">The sequence shown here is derived from an EMBL/GenBank/DDBJ whole genome shotgun (WGS) entry which is preliminary data.</text>
</comment>
<evidence type="ECO:0000259" key="1">
    <source>
        <dbReference type="Pfam" id="PF10145"/>
    </source>
</evidence>
<proteinExistence type="predicted"/>
<dbReference type="RefSeq" id="WP_064089145.1">
    <property type="nucleotide sequence ID" value="NZ_LXSQ01000007.1"/>
</dbReference>
<gene>
    <name evidence="2" type="ORF">A7Q00_02920</name>
</gene>
<organism evidence="2 3">
    <name type="scientific">Eikenella halliae</name>
    <dbReference type="NCBI Taxonomy" id="1795832"/>
    <lineage>
        <taxon>Bacteria</taxon>
        <taxon>Pseudomonadati</taxon>
        <taxon>Pseudomonadota</taxon>
        <taxon>Betaproteobacteria</taxon>
        <taxon>Neisseriales</taxon>
        <taxon>Neisseriaceae</taxon>
        <taxon>Eikenella</taxon>
    </lineage>
</organism>
<dbReference type="InterPro" id="IPR010090">
    <property type="entry name" value="Phage_tape_meas"/>
</dbReference>
<feature type="domain" description="Phage tail tape measure protein" evidence="1">
    <location>
        <begin position="194"/>
        <end position="386"/>
    </location>
</feature>
<dbReference type="AlphaFoldDB" id="A0A1B6W0T5"/>
<evidence type="ECO:0000313" key="3">
    <source>
        <dbReference type="Proteomes" id="UP000077726"/>
    </source>
</evidence>
<protein>
    <submittedName>
        <fullName evidence="2">Phage tail protein</fullName>
    </submittedName>
</protein>
<sequence>MSSNTLELIAKFKDNASQGLRRLMNETERSAAAQGRAWAQSSRQRQQAINAYQRLGIRSEQQIRREMQLTQAAYNRLARSGTLSQRELARAAEANRQNIRRLNSELRSSSGQMGRWQRMMRGGGRAFDAATRGGAALVAGGYVLAQPVRRTMDYDTELRHVTNVAYAGKSMAERQAGMADINRAVMGAAYEGAASREDTLAAFNTLISSGAVDGQAAQRLLPTIMKTATAANASGEEVSTFIAKALQAGFKEADIPELLDRAVQSGADGGFEFKDMARWLPQQLAAMKNAGMAPTLENFSSLLNANQLSFMSAGSTDEAGNNVVNLLAKLTSPDIANHAKRITINGQKGFDFTASMNKRQADGMNSLDAVVDIARELISKDERSRALMEQINAAKGDEAKLELLESQKALVDGTAIGQLVTDRQALMALLALVNNADQADRLKQGQANANGAVAGNFEFLMQGSGMQAQRAKAAYSDAEYGAFKGVSDKVGSGMDALGRWAKQNPDQAQVATGAGWMAAAAAAARGVFGFMPGGGLLGFGGGSAAGGGGAAGGTAGGLATGSLAMASLPLIGFGGATYLAGRRDKYGEWSESLQGFGRLLDKYLPSFRGDSKGEWLKSRIGQSPDAAQAYQDYLRGQGHTPLDSPELRMSAEQLQEAAQRMENSGEQYAQAVSDNQQAAAQFLEASRLMGTAAGQLAAAARQPVPVTVSVSGGNITAAVSQAAERDNRRN</sequence>
<name>A0A1B6W0T5_9NEIS</name>
<evidence type="ECO:0000313" key="2">
    <source>
        <dbReference type="EMBL" id="OAM44190.1"/>
    </source>
</evidence>
<dbReference type="OrthoDB" id="8019720at2"/>
<dbReference type="Pfam" id="PF10145">
    <property type="entry name" value="PhageMin_Tail"/>
    <property type="match status" value="1"/>
</dbReference>